<dbReference type="InterPro" id="IPR011049">
    <property type="entry name" value="Serralysin-like_metalloprot_C"/>
</dbReference>
<dbReference type="Pfam" id="PF00353">
    <property type="entry name" value="HemolysinCabind"/>
    <property type="match status" value="2"/>
</dbReference>
<evidence type="ECO:0000313" key="2">
    <source>
        <dbReference type="Proteomes" id="UP000697995"/>
    </source>
</evidence>
<protein>
    <recommendedName>
        <fullName evidence="3">Calcium-binding protein</fullName>
    </recommendedName>
</protein>
<gene>
    <name evidence="1" type="ORF">CKO45_18625</name>
</gene>
<dbReference type="SUPFAM" id="SSF51120">
    <property type="entry name" value="beta-Roll"/>
    <property type="match status" value="1"/>
</dbReference>
<dbReference type="InterPro" id="IPR001343">
    <property type="entry name" value="Hemolysn_Ca-bd"/>
</dbReference>
<evidence type="ECO:0008006" key="3">
    <source>
        <dbReference type="Google" id="ProtNLM"/>
    </source>
</evidence>
<evidence type="ECO:0000313" key="1">
    <source>
        <dbReference type="EMBL" id="MBK1660250.1"/>
    </source>
</evidence>
<name>A0ABS1D0M7_9PROT</name>
<dbReference type="EMBL" id="NRSG01000159">
    <property type="protein sequence ID" value="MBK1660250.1"/>
    <property type="molecule type" value="Genomic_DNA"/>
</dbReference>
<keyword evidence="2" id="KW-1185">Reference proteome</keyword>
<dbReference type="Gene3D" id="2.150.10.10">
    <property type="entry name" value="Serralysin-like metalloprotease, C-terminal"/>
    <property type="match status" value="1"/>
</dbReference>
<accession>A0ABS1D0M7</accession>
<dbReference type="Proteomes" id="UP000697995">
    <property type="component" value="Unassembled WGS sequence"/>
</dbReference>
<comment type="caution">
    <text evidence="1">The sequence shown here is derived from an EMBL/GenBank/DDBJ whole genome shotgun (WGS) entry which is preliminary data.</text>
</comment>
<dbReference type="RefSeq" id="WP_133219372.1">
    <property type="nucleotide sequence ID" value="NZ_NRSG01000159.1"/>
</dbReference>
<organism evidence="1 2">
    <name type="scientific">Paracraurococcus ruber</name>
    <dbReference type="NCBI Taxonomy" id="77675"/>
    <lineage>
        <taxon>Bacteria</taxon>
        <taxon>Pseudomonadati</taxon>
        <taxon>Pseudomonadota</taxon>
        <taxon>Alphaproteobacteria</taxon>
        <taxon>Acetobacterales</taxon>
        <taxon>Roseomonadaceae</taxon>
        <taxon>Paracraurococcus</taxon>
    </lineage>
</organism>
<reference evidence="1 2" key="1">
    <citation type="journal article" date="2020" name="Microorganisms">
        <title>Osmotic Adaptation and Compatible Solute Biosynthesis of Phototrophic Bacteria as Revealed from Genome Analyses.</title>
        <authorList>
            <person name="Imhoff J.F."/>
            <person name="Rahn T."/>
            <person name="Kunzel S."/>
            <person name="Keller A."/>
            <person name="Neulinger S.C."/>
        </authorList>
    </citation>
    <scope>NUCLEOTIDE SEQUENCE [LARGE SCALE GENOMIC DNA]</scope>
    <source>
        <strain evidence="1 2">DSM 15382</strain>
    </source>
</reference>
<proteinExistence type="predicted"/>
<sequence length="532" mass="53801">MVLPLAVDLAHLSYAEGSGPTLIDTAALVTGSGSYRGGSLTFTLSPGGNVGETLALMGSGTADTAAGAISVVGTTVYRGTGSGAEEIGSVDATLDGQDGTALRINFNGSGFPNGSFDQGADGDVVVTGWTAETGRTRLDGVATIAGWATPIDTTYPAQNTTGDFSTDMAPGTGAAATLSSAYAAGPGDLSVRLDTDQLSINQPYGVIRGPVVYSEGAVSLAANDVVSFAWKALGTGDAYDAYGYLLNVDTGATITLLDSTGSSGGVETDWTTETLTLTAGQEGSYRFVFVAGSFDASGGQFLGGTLMIDDVTVTVSIPPSPLTADEVAAVARLLRYDNPNSGHTANTTTLTSTVVDESGGSATDTSTIWLSTTYAGPVASLQNQWTGTAGSDYALGTGDNDFIALGAGDDAATGGDGDDVIDGGTGSNFLAGGDGWDRFFLDLRGNAGPTWSTIIDFATGEQVAVWGWRQGVSTLTRVDSDGAVGWQGATAHIDVDGDKVVDGSITWTGRSWGDLPVPIETSVAGTGLLWFA</sequence>